<sequence length="242" mass="27438">MSTYTNNSRTRPRFRDRAKNQMNKFKSAVSSALPSVTSFGSSEFERHPRVWESLVTSGIVALFTLNVVFLYPLVYGGFLNVIYPPWTAPEPTPAEMLTTVEFTKFCYENNKLGHIPVNRTINEPEASTGVDFHFCAPLTSFDWNEVDQNLIGTSSIDTTCTIWGLETGQALNRVNLAFVFYHCPPGDDHQALIWDISQMPRAIEDPLLAYNAEGEINQIQWASTQPDWIAICYNNFLEILRV</sequence>
<keyword evidence="1" id="KW-0853">WD repeat</keyword>
<dbReference type="Proteomes" id="UP000015104">
    <property type="component" value="Unassembled WGS sequence"/>
</dbReference>
<dbReference type="PANTHER" id="PTHR19919">
    <property type="entry name" value="WD REPEAT CONTAINING PROTEIN"/>
    <property type="match status" value="1"/>
</dbReference>
<evidence type="ECO:0000256" key="1">
    <source>
        <dbReference type="ARBA" id="ARBA00022574"/>
    </source>
</evidence>
<dbReference type="InterPro" id="IPR036322">
    <property type="entry name" value="WD40_repeat_dom_sf"/>
</dbReference>
<dbReference type="InterPro" id="IPR045159">
    <property type="entry name" value="DCAF7-like"/>
</dbReference>
<organism evidence="4 5">
    <name type="scientific">Tetranychus urticae</name>
    <name type="common">Two-spotted spider mite</name>
    <dbReference type="NCBI Taxonomy" id="32264"/>
    <lineage>
        <taxon>Eukaryota</taxon>
        <taxon>Metazoa</taxon>
        <taxon>Ecdysozoa</taxon>
        <taxon>Arthropoda</taxon>
        <taxon>Chelicerata</taxon>
        <taxon>Arachnida</taxon>
        <taxon>Acari</taxon>
        <taxon>Acariformes</taxon>
        <taxon>Trombidiformes</taxon>
        <taxon>Prostigmata</taxon>
        <taxon>Eleutherengona</taxon>
        <taxon>Raphignathae</taxon>
        <taxon>Tetranychoidea</taxon>
        <taxon>Tetranychidae</taxon>
        <taxon>Tetranychus</taxon>
    </lineage>
</organism>
<proteinExistence type="predicted"/>
<keyword evidence="3" id="KW-0472">Membrane</keyword>
<keyword evidence="3" id="KW-1133">Transmembrane helix</keyword>
<keyword evidence="5" id="KW-1185">Reference proteome</keyword>
<evidence type="ECO:0000256" key="3">
    <source>
        <dbReference type="SAM" id="Phobius"/>
    </source>
</evidence>
<evidence type="ECO:0000256" key="2">
    <source>
        <dbReference type="ARBA" id="ARBA00022737"/>
    </source>
</evidence>
<dbReference type="AlphaFoldDB" id="T1KT50"/>
<name>T1KT50_TETUR</name>
<reference evidence="4" key="2">
    <citation type="submission" date="2015-06" db="UniProtKB">
        <authorList>
            <consortium name="EnsemblMetazoa"/>
        </authorList>
    </citation>
    <scope>IDENTIFICATION</scope>
</reference>
<keyword evidence="2" id="KW-0677">Repeat</keyword>
<reference evidence="5" key="1">
    <citation type="submission" date="2011-08" db="EMBL/GenBank/DDBJ databases">
        <authorList>
            <person name="Rombauts S."/>
        </authorList>
    </citation>
    <scope>NUCLEOTIDE SEQUENCE</scope>
    <source>
        <strain evidence="5">London</strain>
    </source>
</reference>
<dbReference type="Gene3D" id="2.130.10.10">
    <property type="entry name" value="YVTN repeat-like/Quinoprotein amine dehydrogenase"/>
    <property type="match status" value="1"/>
</dbReference>
<feature type="transmembrane region" description="Helical" evidence="3">
    <location>
        <begin position="54"/>
        <end position="74"/>
    </location>
</feature>
<dbReference type="SUPFAM" id="SSF50978">
    <property type="entry name" value="WD40 repeat-like"/>
    <property type="match status" value="1"/>
</dbReference>
<accession>T1KT50</accession>
<evidence type="ECO:0000313" key="5">
    <source>
        <dbReference type="Proteomes" id="UP000015104"/>
    </source>
</evidence>
<dbReference type="STRING" id="32264.T1KT50"/>
<dbReference type="InterPro" id="IPR015943">
    <property type="entry name" value="WD40/YVTN_repeat-like_dom_sf"/>
</dbReference>
<dbReference type="eggNOG" id="KOG0290">
    <property type="taxonomic scope" value="Eukaryota"/>
</dbReference>
<evidence type="ECO:0000313" key="4">
    <source>
        <dbReference type="EnsemblMetazoa" id="tetur20g01930.1"/>
    </source>
</evidence>
<dbReference type="EnsemblMetazoa" id="tetur20g01930.1">
    <property type="protein sequence ID" value="tetur20g01930.1"/>
    <property type="gene ID" value="tetur20g01930"/>
</dbReference>
<protein>
    <submittedName>
        <fullName evidence="4">Uncharacterized protein</fullName>
    </submittedName>
</protein>
<keyword evidence="3" id="KW-0812">Transmembrane</keyword>
<dbReference type="HOGENOM" id="CLU_1148513_0_0_1"/>
<dbReference type="EMBL" id="CAEY01000513">
    <property type="status" value="NOT_ANNOTATED_CDS"/>
    <property type="molecule type" value="Genomic_DNA"/>
</dbReference>